<name>A0AAP0HTL7_9MAGN</name>
<feature type="region of interest" description="Disordered" evidence="1">
    <location>
        <begin position="1"/>
        <end position="30"/>
    </location>
</feature>
<evidence type="ECO:0000313" key="3">
    <source>
        <dbReference type="Proteomes" id="UP001419268"/>
    </source>
</evidence>
<comment type="caution">
    <text evidence="2">The sequence shown here is derived from an EMBL/GenBank/DDBJ whole genome shotgun (WGS) entry which is preliminary data.</text>
</comment>
<feature type="compositionally biased region" description="Basic residues" evidence="1">
    <location>
        <begin position="1"/>
        <end position="25"/>
    </location>
</feature>
<sequence>MENKKEKHRQRTLRLPKKQQHKHIINRKEHQNSKNINYIKHTAQFMIKYEVKIPCNNISPRHLKQSLGVNEIPSHFQTIHSFFKNSLVMPNTCCS</sequence>
<evidence type="ECO:0000313" key="2">
    <source>
        <dbReference type="EMBL" id="KAK9095310.1"/>
    </source>
</evidence>
<dbReference type="Proteomes" id="UP001419268">
    <property type="component" value="Unassembled WGS sequence"/>
</dbReference>
<protein>
    <submittedName>
        <fullName evidence="2">Uncharacterized protein</fullName>
    </submittedName>
</protein>
<organism evidence="2 3">
    <name type="scientific">Stephania cephalantha</name>
    <dbReference type="NCBI Taxonomy" id="152367"/>
    <lineage>
        <taxon>Eukaryota</taxon>
        <taxon>Viridiplantae</taxon>
        <taxon>Streptophyta</taxon>
        <taxon>Embryophyta</taxon>
        <taxon>Tracheophyta</taxon>
        <taxon>Spermatophyta</taxon>
        <taxon>Magnoliopsida</taxon>
        <taxon>Ranunculales</taxon>
        <taxon>Menispermaceae</taxon>
        <taxon>Menispermoideae</taxon>
        <taxon>Cissampelideae</taxon>
        <taxon>Stephania</taxon>
    </lineage>
</organism>
<keyword evidence="3" id="KW-1185">Reference proteome</keyword>
<reference evidence="2 3" key="1">
    <citation type="submission" date="2024-01" db="EMBL/GenBank/DDBJ databases">
        <title>Genome assemblies of Stephania.</title>
        <authorList>
            <person name="Yang L."/>
        </authorList>
    </citation>
    <scope>NUCLEOTIDE SEQUENCE [LARGE SCALE GENOMIC DNA]</scope>
    <source>
        <strain evidence="2">JXDWG</strain>
        <tissue evidence="2">Leaf</tissue>
    </source>
</reference>
<dbReference type="AlphaFoldDB" id="A0AAP0HTL7"/>
<proteinExistence type="predicted"/>
<gene>
    <name evidence="2" type="ORF">Scep_026779</name>
</gene>
<accession>A0AAP0HTL7</accession>
<evidence type="ECO:0000256" key="1">
    <source>
        <dbReference type="SAM" id="MobiDB-lite"/>
    </source>
</evidence>
<dbReference type="EMBL" id="JBBNAG010000011">
    <property type="protein sequence ID" value="KAK9095310.1"/>
    <property type="molecule type" value="Genomic_DNA"/>
</dbReference>